<evidence type="ECO:0000256" key="7">
    <source>
        <dbReference type="ARBA" id="ARBA00023136"/>
    </source>
</evidence>
<dbReference type="PANTHER" id="PTHR23502">
    <property type="entry name" value="MAJOR FACILITATOR SUPERFAMILY"/>
    <property type="match status" value="1"/>
</dbReference>
<keyword evidence="5 8" id="KW-0812">Transmembrane</keyword>
<sequence length="393" mass="41903">MKKQKMTSTQVIILGILSAFGPLALDLYLPGLPVLQKELHTTAAMTQLSITATMFGLAIGQVLIGPLSDRIGRKKPLLIGIIAFTLASFGIAVSDNIQWLIFLRLIQGLGGATGIVLSLAIITDSFEGIQLTKNVAINQTINGIFPILAPVLGGILIAIADWRSTFWLLAGLGAILVVAIFFKLPETKQKVEHVTMKDTFTSFKHVFTNRFFMTMTLVQALMMGALFAYIAGSSFVLQDMFGVSVPEFSAIYAFNGFGILLGASISGKMAEKHVPQAILKRFMAVSVLGGLLLLTTLFLPKSLLLVSFAFFLIVAPIGGISSMTTAIAMAHEHRDSGTASGILGLTRYAMGGIMSPIVGLGGTTTMVPLVLTILAVQFMGSAIFMLTQKRLAG</sequence>
<feature type="transmembrane region" description="Helical" evidence="8">
    <location>
        <begin position="250"/>
        <end position="270"/>
    </location>
</feature>
<dbReference type="Gene3D" id="1.20.1720.10">
    <property type="entry name" value="Multidrug resistance protein D"/>
    <property type="match status" value="1"/>
</dbReference>
<feature type="transmembrane region" description="Helical" evidence="8">
    <location>
        <begin position="305"/>
        <end position="330"/>
    </location>
</feature>
<dbReference type="GO" id="GO:1990961">
    <property type="term" value="P:xenobiotic detoxification by transmembrane export across the plasma membrane"/>
    <property type="evidence" value="ECO:0007669"/>
    <property type="project" value="InterPro"/>
</dbReference>
<gene>
    <name evidence="10" type="ORF">IV67_GL000709</name>
</gene>
<evidence type="ECO:0000259" key="9">
    <source>
        <dbReference type="PROSITE" id="PS50850"/>
    </source>
</evidence>
<evidence type="ECO:0000256" key="6">
    <source>
        <dbReference type="ARBA" id="ARBA00022989"/>
    </source>
</evidence>
<dbReference type="CDD" id="cd17320">
    <property type="entry name" value="MFS_MdfA_MDR_like"/>
    <property type="match status" value="1"/>
</dbReference>
<dbReference type="OrthoDB" id="9800416at2"/>
<evidence type="ECO:0000256" key="8">
    <source>
        <dbReference type="RuleBase" id="RU365088"/>
    </source>
</evidence>
<dbReference type="PATRIC" id="fig|1620.3.peg.718"/>
<comment type="subcellular location">
    <subcellularLocation>
        <location evidence="1 8">Cell membrane</location>
        <topology evidence="1 8">Multi-pass membrane protein</topology>
    </subcellularLocation>
</comment>
<evidence type="ECO:0000256" key="5">
    <source>
        <dbReference type="ARBA" id="ARBA00022692"/>
    </source>
</evidence>
<dbReference type="PANTHER" id="PTHR23502:SF35">
    <property type="entry name" value="MAJOR FACILITATOR SUPERFAMILY (MFS) PROFILE DOMAIN-CONTAINING PROTEIN"/>
    <property type="match status" value="1"/>
</dbReference>
<dbReference type="InterPro" id="IPR005829">
    <property type="entry name" value="Sugar_transporter_CS"/>
</dbReference>
<proteinExistence type="inferred from homology"/>
<dbReference type="InterPro" id="IPR020846">
    <property type="entry name" value="MFS_dom"/>
</dbReference>
<dbReference type="PROSITE" id="PS00216">
    <property type="entry name" value="SUGAR_TRANSPORT_1"/>
    <property type="match status" value="1"/>
</dbReference>
<comment type="caution">
    <text evidence="10">The sequence shown here is derived from an EMBL/GenBank/DDBJ whole genome shotgun (WGS) entry which is preliminary data.</text>
</comment>
<dbReference type="RefSeq" id="WP_057788218.1">
    <property type="nucleotide sequence ID" value="NZ_JQCD01000024.1"/>
</dbReference>
<evidence type="ECO:0000256" key="4">
    <source>
        <dbReference type="ARBA" id="ARBA00022475"/>
    </source>
</evidence>
<feature type="transmembrane region" description="Helical" evidence="8">
    <location>
        <begin position="166"/>
        <end position="185"/>
    </location>
</feature>
<accession>A0A0R2JSF3</accession>
<dbReference type="PROSITE" id="PS50850">
    <property type="entry name" value="MFS"/>
    <property type="match status" value="1"/>
</dbReference>
<dbReference type="GO" id="GO:0005886">
    <property type="term" value="C:plasma membrane"/>
    <property type="evidence" value="ECO:0007669"/>
    <property type="project" value="UniProtKB-SubCell"/>
</dbReference>
<dbReference type="InterPro" id="IPR036259">
    <property type="entry name" value="MFS_trans_sf"/>
</dbReference>
<feature type="transmembrane region" description="Helical" evidence="8">
    <location>
        <begin position="76"/>
        <end position="93"/>
    </location>
</feature>
<dbReference type="EMBL" id="JQCD01000024">
    <property type="protein sequence ID" value="KRN77188.1"/>
    <property type="molecule type" value="Genomic_DNA"/>
</dbReference>
<name>A0A0R2JSF3_9LACO</name>
<evidence type="ECO:0000256" key="3">
    <source>
        <dbReference type="ARBA" id="ARBA00022448"/>
    </source>
</evidence>
<keyword evidence="11" id="KW-1185">Reference proteome</keyword>
<reference evidence="10 11" key="1">
    <citation type="journal article" date="2015" name="Genome Announc.">
        <title>Expanding the biotechnology potential of lactobacilli through comparative genomics of 213 strains and associated genera.</title>
        <authorList>
            <person name="Sun Z."/>
            <person name="Harris H.M."/>
            <person name="McCann A."/>
            <person name="Guo C."/>
            <person name="Argimon S."/>
            <person name="Zhang W."/>
            <person name="Yang X."/>
            <person name="Jeffery I.B."/>
            <person name="Cooney J.C."/>
            <person name="Kagawa T.F."/>
            <person name="Liu W."/>
            <person name="Song Y."/>
            <person name="Salvetti E."/>
            <person name="Wrobel A."/>
            <person name="Rasinkangas P."/>
            <person name="Parkhill J."/>
            <person name="Rea M.C."/>
            <person name="O'Sullivan O."/>
            <person name="Ritari J."/>
            <person name="Douillard F.P."/>
            <person name="Paul Ross R."/>
            <person name="Yang R."/>
            <person name="Briner A.E."/>
            <person name="Felis G.E."/>
            <person name="de Vos W.M."/>
            <person name="Barrangou R."/>
            <person name="Klaenhammer T.R."/>
            <person name="Caufield P.W."/>
            <person name="Cui Y."/>
            <person name="Zhang H."/>
            <person name="O'Toole P.W."/>
        </authorList>
    </citation>
    <scope>NUCLEOTIDE SEQUENCE [LARGE SCALE GENOMIC DNA]</scope>
    <source>
        <strain evidence="10 11">DSM 20014</strain>
    </source>
</reference>
<organism evidence="10 11">
    <name type="scientific">Weissella minor</name>
    <dbReference type="NCBI Taxonomy" id="1620"/>
    <lineage>
        <taxon>Bacteria</taxon>
        <taxon>Bacillati</taxon>
        <taxon>Bacillota</taxon>
        <taxon>Bacilli</taxon>
        <taxon>Lactobacillales</taxon>
        <taxon>Lactobacillaceae</taxon>
        <taxon>Weissella</taxon>
    </lineage>
</organism>
<dbReference type="InterPro" id="IPR011701">
    <property type="entry name" value="MFS"/>
</dbReference>
<feature type="transmembrane region" description="Helical" evidence="8">
    <location>
        <begin position="143"/>
        <end position="160"/>
    </location>
</feature>
<evidence type="ECO:0000313" key="10">
    <source>
        <dbReference type="EMBL" id="KRN77188.1"/>
    </source>
</evidence>
<evidence type="ECO:0000256" key="2">
    <source>
        <dbReference type="ARBA" id="ARBA00006236"/>
    </source>
</evidence>
<feature type="transmembrane region" description="Helical" evidence="8">
    <location>
        <begin position="366"/>
        <end position="387"/>
    </location>
</feature>
<keyword evidence="7 8" id="KW-0472">Membrane</keyword>
<dbReference type="STRING" id="1620.IV67_GL000709"/>
<feature type="domain" description="Major facilitator superfamily (MFS) profile" evidence="9">
    <location>
        <begin position="7"/>
        <end position="390"/>
    </location>
</feature>
<dbReference type="AlphaFoldDB" id="A0A0R2JSF3"/>
<keyword evidence="3 8" id="KW-0813">Transport</keyword>
<comment type="similarity">
    <text evidence="2 8">Belongs to the major facilitator superfamily. Bcr/CmlA family.</text>
</comment>
<dbReference type="SUPFAM" id="SSF103473">
    <property type="entry name" value="MFS general substrate transporter"/>
    <property type="match status" value="1"/>
</dbReference>
<feature type="transmembrane region" description="Helical" evidence="8">
    <location>
        <begin position="99"/>
        <end position="122"/>
    </location>
</feature>
<feature type="transmembrane region" description="Helical" evidence="8">
    <location>
        <begin position="342"/>
        <end position="360"/>
    </location>
</feature>
<feature type="transmembrane region" description="Helical" evidence="8">
    <location>
        <begin position="12"/>
        <end position="31"/>
    </location>
</feature>
<dbReference type="Proteomes" id="UP000051673">
    <property type="component" value="Unassembled WGS sequence"/>
</dbReference>
<feature type="transmembrane region" description="Helical" evidence="8">
    <location>
        <begin position="43"/>
        <end position="64"/>
    </location>
</feature>
<evidence type="ECO:0000256" key="1">
    <source>
        <dbReference type="ARBA" id="ARBA00004651"/>
    </source>
</evidence>
<dbReference type="InterPro" id="IPR004812">
    <property type="entry name" value="Efflux_drug-R_Bcr/CmlA"/>
</dbReference>
<dbReference type="NCBIfam" id="TIGR00710">
    <property type="entry name" value="efflux_Bcr_CflA"/>
    <property type="match status" value="1"/>
</dbReference>
<dbReference type="GO" id="GO:0042910">
    <property type="term" value="F:xenobiotic transmembrane transporter activity"/>
    <property type="evidence" value="ECO:0007669"/>
    <property type="project" value="InterPro"/>
</dbReference>
<keyword evidence="4 8" id="KW-1003">Cell membrane</keyword>
<feature type="transmembrane region" description="Helical" evidence="8">
    <location>
        <begin position="206"/>
        <end position="230"/>
    </location>
</feature>
<protein>
    <recommendedName>
        <fullName evidence="8">Bcr/CflA family efflux transporter</fullName>
    </recommendedName>
</protein>
<dbReference type="Pfam" id="PF07690">
    <property type="entry name" value="MFS_1"/>
    <property type="match status" value="1"/>
</dbReference>
<evidence type="ECO:0000313" key="11">
    <source>
        <dbReference type="Proteomes" id="UP000051673"/>
    </source>
</evidence>
<keyword evidence="6 8" id="KW-1133">Transmembrane helix</keyword>
<feature type="transmembrane region" description="Helical" evidence="8">
    <location>
        <begin position="282"/>
        <end position="299"/>
    </location>
</feature>